<dbReference type="RefSeq" id="WP_227575945.1">
    <property type="nucleotide sequence ID" value="NZ_CP101987.1"/>
</dbReference>
<evidence type="ECO:0000256" key="2">
    <source>
        <dbReference type="SAM" id="Phobius"/>
    </source>
</evidence>
<name>A0ABY5KMH5_9CELL</name>
<feature type="compositionally biased region" description="Low complexity" evidence="1">
    <location>
        <begin position="80"/>
        <end position="94"/>
    </location>
</feature>
<feature type="transmembrane region" description="Helical" evidence="2">
    <location>
        <begin position="39"/>
        <end position="64"/>
    </location>
</feature>
<evidence type="ECO:0000313" key="4">
    <source>
        <dbReference type="Proteomes" id="UP001316384"/>
    </source>
</evidence>
<gene>
    <name evidence="3" type="ORF">NP048_12675</name>
</gene>
<organism evidence="3 4">
    <name type="scientific">Cellulomonas xiejunii</name>
    <dbReference type="NCBI Taxonomy" id="2968083"/>
    <lineage>
        <taxon>Bacteria</taxon>
        <taxon>Bacillati</taxon>
        <taxon>Actinomycetota</taxon>
        <taxon>Actinomycetes</taxon>
        <taxon>Micrococcales</taxon>
        <taxon>Cellulomonadaceae</taxon>
        <taxon>Cellulomonas</taxon>
    </lineage>
</organism>
<sequence length="336" mass="35458">MSTQDERYAQVLRERAAAVVPAVEVDVDRVVPRARRRRAVVRGGFTAGTLALVLGVGSLAGSALGGAAPQPIPPAGTSGAEPPAASEPVAPSVPTRRPTVPGVAVIAADGTVTGVPGDPWDGDAKYWYQLTEASYPAWQDGVLMPPETQRGESWRSRERPGLLVSDGDLEAAMGTGPSVVLGTWVVAGQRHEMLTDPTVLPTDGDELAQVVRDSLEEGRGAGTDDDKVYEVVRTALREGGLWAEDLRSALWAVAASLPGAEVGQGEDGLGRAGEVLRYRDSAGELHQLVRDASGLLLEDSSPEEGSYTRYLEQRPVDDVPVEPTVETTGCFDWATC</sequence>
<keyword evidence="4" id="KW-1185">Reference proteome</keyword>
<reference evidence="3 4" key="1">
    <citation type="submission" date="2022-07" db="EMBL/GenBank/DDBJ databases">
        <title>Novel species in genus cellulomonas.</title>
        <authorList>
            <person name="Ye L."/>
        </authorList>
    </citation>
    <scope>NUCLEOTIDE SEQUENCE [LARGE SCALE GENOMIC DNA]</scope>
    <source>
        <strain evidence="4">zg-B89</strain>
    </source>
</reference>
<proteinExistence type="predicted"/>
<feature type="region of interest" description="Disordered" evidence="1">
    <location>
        <begin position="70"/>
        <end position="98"/>
    </location>
</feature>
<dbReference type="Proteomes" id="UP001316384">
    <property type="component" value="Chromosome"/>
</dbReference>
<keyword evidence="2" id="KW-0812">Transmembrane</keyword>
<accession>A0ABY5KMH5</accession>
<keyword evidence="2" id="KW-1133">Transmembrane helix</keyword>
<keyword evidence="2" id="KW-0472">Membrane</keyword>
<evidence type="ECO:0000256" key="1">
    <source>
        <dbReference type="SAM" id="MobiDB-lite"/>
    </source>
</evidence>
<evidence type="ECO:0000313" key="3">
    <source>
        <dbReference type="EMBL" id="UUI70646.1"/>
    </source>
</evidence>
<protein>
    <submittedName>
        <fullName evidence="3">Uncharacterized protein</fullName>
    </submittedName>
</protein>
<dbReference type="EMBL" id="CP101987">
    <property type="protein sequence ID" value="UUI70646.1"/>
    <property type="molecule type" value="Genomic_DNA"/>
</dbReference>